<evidence type="ECO:0000259" key="1">
    <source>
        <dbReference type="Pfam" id="PF05523"/>
    </source>
</evidence>
<comment type="caution">
    <text evidence="2">The sequence shown here is derived from an EMBL/GenBank/DDBJ whole genome shotgun (WGS) entry which is preliminary data.</text>
</comment>
<evidence type="ECO:0000313" key="3">
    <source>
        <dbReference type="Proteomes" id="UP000014541"/>
    </source>
</evidence>
<keyword evidence="3" id="KW-1185">Reference proteome</keyword>
<dbReference type="Proteomes" id="UP000014541">
    <property type="component" value="Unassembled WGS sequence"/>
</dbReference>
<dbReference type="InterPro" id="IPR014710">
    <property type="entry name" value="RmlC-like_jellyroll"/>
</dbReference>
<dbReference type="RefSeq" id="WP_016525294.1">
    <property type="nucleotide sequence ID" value="NZ_KE332518.1"/>
</dbReference>
<dbReference type="SUPFAM" id="SSF51182">
    <property type="entry name" value="RmlC-like cupins"/>
    <property type="match status" value="1"/>
</dbReference>
<dbReference type="Pfam" id="PF05523">
    <property type="entry name" value="FdtA"/>
    <property type="match status" value="1"/>
</dbReference>
<dbReference type="Gene3D" id="2.60.120.10">
    <property type="entry name" value="Jelly Rolls"/>
    <property type="match status" value="1"/>
</dbReference>
<protein>
    <recommendedName>
        <fullName evidence="1">Sugar 3,4-ketoisomerase QdtA cupin domain-containing protein</fullName>
    </recommendedName>
</protein>
<name>S3JXK1_TREMA</name>
<dbReference type="AlphaFoldDB" id="S3JXK1"/>
<evidence type="ECO:0000313" key="2">
    <source>
        <dbReference type="EMBL" id="EPF30683.1"/>
    </source>
</evidence>
<feature type="domain" description="Sugar 3,4-ketoisomerase QdtA cupin" evidence="1">
    <location>
        <begin position="2"/>
        <end position="113"/>
    </location>
</feature>
<dbReference type="eggNOG" id="COG0662">
    <property type="taxonomic scope" value="Bacteria"/>
</dbReference>
<dbReference type="InterPro" id="IPR011051">
    <property type="entry name" value="RmlC_Cupin_sf"/>
</dbReference>
<reference evidence="2 3" key="1">
    <citation type="submission" date="2013-04" db="EMBL/GenBank/DDBJ databases">
        <title>The Genome Sequence of Treponema maltophilum ATCC 51939.</title>
        <authorList>
            <consortium name="The Broad Institute Genomics Platform"/>
            <person name="Earl A."/>
            <person name="Ward D."/>
            <person name="Feldgarden M."/>
            <person name="Gevers D."/>
            <person name="Leonetti C."/>
            <person name="Blanton J.M."/>
            <person name="Dewhirst F.E."/>
            <person name="Izard J."/>
            <person name="Walker B."/>
            <person name="Young S."/>
            <person name="Zeng Q."/>
            <person name="Gargeya S."/>
            <person name="Fitzgerald M."/>
            <person name="Haas B."/>
            <person name="Abouelleil A."/>
            <person name="Allen A.W."/>
            <person name="Alvarado L."/>
            <person name="Arachchi H.M."/>
            <person name="Berlin A.M."/>
            <person name="Chapman S.B."/>
            <person name="Gainer-Dewar J."/>
            <person name="Goldberg J."/>
            <person name="Griggs A."/>
            <person name="Gujja S."/>
            <person name="Hansen M."/>
            <person name="Howarth C."/>
            <person name="Imamovic A."/>
            <person name="Ireland A."/>
            <person name="Larimer J."/>
            <person name="McCowan C."/>
            <person name="Murphy C."/>
            <person name="Pearson M."/>
            <person name="Poon T.W."/>
            <person name="Priest M."/>
            <person name="Roberts A."/>
            <person name="Saif S."/>
            <person name="Shea T."/>
            <person name="Sisk P."/>
            <person name="Sykes S."/>
            <person name="Wortman J."/>
            <person name="Nusbaum C."/>
            <person name="Birren B."/>
        </authorList>
    </citation>
    <scope>NUCLEOTIDE SEQUENCE [LARGE SCALE GENOMIC DNA]</scope>
    <source>
        <strain evidence="2 3">ATCC 51939</strain>
    </source>
</reference>
<dbReference type="OrthoDB" id="363346at2"/>
<organism evidence="2 3">
    <name type="scientific">Treponema maltophilum ATCC 51939</name>
    <dbReference type="NCBI Taxonomy" id="1125699"/>
    <lineage>
        <taxon>Bacteria</taxon>
        <taxon>Pseudomonadati</taxon>
        <taxon>Spirochaetota</taxon>
        <taxon>Spirochaetia</taxon>
        <taxon>Spirochaetales</taxon>
        <taxon>Treponemataceae</taxon>
        <taxon>Treponema</taxon>
    </lineage>
</organism>
<gene>
    <name evidence="2" type="ORF">HMPREF9194_01002</name>
</gene>
<sequence>MQIINLPKITDNRGSLSFLESQKHIPFKIQAAFLLTDCDISDSYSFHKKNNAQFCFIALSGAFRFKTGKIANTESEYDITVNKASKALCANALTDFRIFDFAQNTVILILTSMKKVNFKKN</sequence>
<dbReference type="PATRIC" id="fig|1125699.3.peg.1025"/>
<proteinExistence type="predicted"/>
<dbReference type="EMBL" id="ATFF01000006">
    <property type="protein sequence ID" value="EPF30683.1"/>
    <property type="molecule type" value="Genomic_DNA"/>
</dbReference>
<accession>S3JXK1</accession>
<dbReference type="STRING" id="1125699.HMPREF9194_01002"/>
<dbReference type="HOGENOM" id="CLU_2037032_0_0_12"/>
<dbReference type="InterPro" id="IPR008894">
    <property type="entry name" value="QdtA_cupin_dom"/>
</dbReference>